<dbReference type="GO" id="GO:0005634">
    <property type="term" value="C:nucleus"/>
    <property type="evidence" value="ECO:0007669"/>
    <property type="project" value="TreeGrafter"/>
</dbReference>
<dbReference type="Pfam" id="PF00400">
    <property type="entry name" value="WD40"/>
    <property type="match status" value="2"/>
</dbReference>
<evidence type="ECO:0000256" key="2">
    <source>
        <dbReference type="ARBA" id="ARBA00021132"/>
    </source>
</evidence>
<dbReference type="OrthoDB" id="9890280at2759"/>
<dbReference type="PROSITE" id="PS00678">
    <property type="entry name" value="WD_REPEATS_1"/>
    <property type="match status" value="1"/>
</dbReference>
<evidence type="ECO:0000256" key="5">
    <source>
        <dbReference type="ARBA" id="ARBA00022763"/>
    </source>
</evidence>
<dbReference type="InterPro" id="IPR015943">
    <property type="entry name" value="WD40/YVTN_repeat-like_dom_sf"/>
</dbReference>
<dbReference type="InterPro" id="IPR019775">
    <property type="entry name" value="WD40_repeat_CS"/>
</dbReference>
<comment type="caution">
    <text evidence="10">The sequence shown here is derived from an EMBL/GenBank/DDBJ whole genome shotgun (WGS) entry which is preliminary data.</text>
</comment>
<keyword evidence="6 8" id="KW-0238">DNA-binding</keyword>
<keyword evidence="3 7" id="KW-0853">WD repeat</keyword>
<feature type="repeat" description="WD" evidence="7">
    <location>
        <begin position="295"/>
        <end position="336"/>
    </location>
</feature>
<evidence type="ECO:0000256" key="7">
    <source>
        <dbReference type="PROSITE-ProRule" id="PRU00221"/>
    </source>
</evidence>
<dbReference type="GO" id="GO:2000001">
    <property type="term" value="P:regulation of DNA damage checkpoint"/>
    <property type="evidence" value="ECO:0007669"/>
    <property type="project" value="TreeGrafter"/>
</dbReference>
<feature type="repeat" description="WD" evidence="7">
    <location>
        <begin position="165"/>
        <end position="207"/>
    </location>
</feature>
<keyword evidence="11" id="KW-1185">Reference proteome</keyword>
<dbReference type="SUPFAM" id="SSF50978">
    <property type="entry name" value="WD40 repeat-like"/>
    <property type="match status" value="1"/>
</dbReference>
<evidence type="ECO:0000256" key="3">
    <source>
        <dbReference type="ARBA" id="ARBA00022574"/>
    </source>
</evidence>
<feature type="region of interest" description="Disordered" evidence="9">
    <location>
        <begin position="1"/>
        <end position="70"/>
    </location>
</feature>
<dbReference type="SMART" id="SM00320">
    <property type="entry name" value="WD40"/>
    <property type="match status" value="4"/>
</dbReference>
<reference evidence="10 11" key="1">
    <citation type="journal article" date="2018" name="G3 (Bethesda)">
        <title>Phylogenetic and Phylogenomic Definition of Rhizopus Species.</title>
        <authorList>
            <person name="Gryganskyi A.P."/>
            <person name="Golan J."/>
            <person name="Dolatabadi S."/>
            <person name="Mondo S."/>
            <person name="Robb S."/>
            <person name="Idnurm A."/>
            <person name="Muszewska A."/>
            <person name="Steczkiewicz K."/>
            <person name="Masonjones S."/>
            <person name="Liao H.L."/>
            <person name="Gajdeczka M.T."/>
            <person name="Anike F."/>
            <person name="Vuek A."/>
            <person name="Anishchenko I.M."/>
            <person name="Voigt K."/>
            <person name="de Hoog G.S."/>
            <person name="Smith M.E."/>
            <person name="Heitman J."/>
            <person name="Vilgalys R."/>
            <person name="Stajich J.E."/>
        </authorList>
    </citation>
    <scope>NUCLEOTIDE SEQUENCE [LARGE SCALE GENOMIC DNA]</scope>
    <source>
        <strain evidence="10 11">LSU 92-RS-03</strain>
    </source>
</reference>
<organism evidence="10 11">
    <name type="scientific">Rhizopus stolonifer</name>
    <name type="common">Rhizopus nigricans</name>
    <dbReference type="NCBI Taxonomy" id="4846"/>
    <lineage>
        <taxon>Eukaryota</taxon>
        <taxon>Fungi</taxon>
        <taxon>Fungi incertae sedis</taxon>
        <taxon>Mucoromycota</taxon>
        <taxon>Mucoromycotina</taxon>
        <taxon>Mucoromycetes</taxon>
        <taxon>Mucorales</taxon>
        <taxon>Mucorineae</taxon>
        <taxon>Rhizopodaceae</taxon>
        <taxon>Rhizopus</taxon>
    </lineage>
</organism>
<evidence type="ECO:0000313" key="10">
    <source>
        <dbReference type="EMBL" id="RCI04733.1"/>
    </source>
</evidence>
<gene>
    <name evidence="10" type="ORF">CU098_000941</name>
</gene>
<comment type="function">
    <text evidence="8">DNA-binding protein that binds to both single- and double-stranded DNA. Binds preferentially to UV-damaged DNA. May be involved in DNA-metabolic processes.</text>
</comment>
<dbReference type="PROSITE" id="PS50082">
    <property type="entry name" value="WD_REPEATS_2"/>
    <property type="match status" value="2"/>
</dbReference>
<evidence type="ECO:0000256" key="6">
    <source>
        <dbReference type="ARBA" id="ARBA00023125"/>
    </source>
</evidence>
<keyword evidence="4" id="KW-0677">Repeat</keyword>
<accession>A0A367KRA2</accession>
<evidence type="ECO:0000256" key="4">
    <source>
        <dbReference type="ARBA" id="ARBA00022737"/>
    </source>
</evidence>
<dbReference type="STRING" id="4846.A0A367KRA2"/>
<keyword evidence="5 8" id="KW-0227">DNA damage</keyword>
<dbReference type="PANTHER" id="PTHR14773:SF0">
    <property type="entry name" value="WD REPEAT-CONTAINING PROTEIN 76"/>
    <property type="match status" value="1"/>
</dbReference>
<dbReference type="Gene3D" id="2.130.10.10">
    <property type="entry name" value="YVTN repeat-like/Quinoprotein amine dehydrogenase"/>
    <property type="match status" value="1"/>
</dbReference>
<evidence type="ECO:0000313" key="11">
    <source>
        <dbReference type="Proteomes" id="UP000253551"/>
    </source>
</evidence>
<evidence type="ECO:0000256" key="8">
    <source>
        <dbReference type="RuleBase" id="RU365004"/>
    </source>
</evidence>
<dbReference type="GO" id="GO:0006974">
    <property type="term" value="P:DNA damage response"/>
    <property type="evidence" value="ECO:0007669"/>
    <property type="project" value="UniProtKB-KW"/>
</dbReference>
<comment type="similarity">
    <text evidence="1 8">Belongs to the WD repeat DDB2/WDR76 family.</text>
</comment>
<evidence type="ECO:0000256" key="9">
    <source>
        <dbReference type="SAM" id="MobiDB-lite"/>
    </source>
</evidence>
<sequence>ANEALLKQLEIPGLATKRKQPTTTTTDTRKKKPTVKKVTQPTRTSSRLRGKSPDREHREPSPPPKPKMIESLEEPEQSELLAVFKQTLQHNIKPEVSSKSAVEQLGDLKIQHSWRTVKVTPSRIYSCLFHPSNVKLLGCAVDIEGYLGFWDIDQEKEEEPVVYQYKPHTRTITDLKMDPQDDSKILTSSYDGYIKVFDMNHASFETLDLGSTYPISSLDIQQDGHLVWFSTMDGDIGYADRRRGGKPTLYSPKDKKIGCIHINPIHHELIVAGSNDRTATLWDIRNLKKNNPLWSQEHGYSVTSCYWSPKGNKLATTSYDDHIRLFDLDGHKQLHLKSSITHNNHTGRWVTNFRARWNTNRHHALKYQHLVIGNMKQTLDIFGEDGRELIKLYDEDHITAIPSVSQCHPNTLEPTILTGNTSGRMVCWRT</sequence>
<dbReference type="EMBL" id="PJQM01000592">
    <property type="protein sequence ID" value="RCI04733.1"/>
    <property type="molecule type" value="Genomic_DNA"/>
</dbReference>
<name>A0A367KRA2_RHIST</name>
<dbReference type="InterPro" id="IPR001680">
    <property type="entry name" value="WD40_rpt"/>
</dbReference>
<dbReference type="InterPro" id="IPR050853">
    <property type="entry name" value="WD_repeat_DNA-damage-binding"/>
</dbReference>
<dbReference type="AlphaFoldDB" id="A0A367KRA2"/>
<dbReference type="PANTHER" id="PTHR14773">
    <property type="entry name" value="WD REPEAT-CONTAINING PROTEIN 76"/>
    <property type="match status" value="1"/>
</dbReference>
<dbReference type="GO" id="GO:0003677">
    <property type="term" value="F:DNA binding"/>
    <property type="evidence" value="ECO:0007669"/>
    <property type="project" value="UniProtKB-UniRule"/>
</dbReference>
<proteinExistence type="inferred from homology"/>
<feature type="non-terminal residue" evidence="10">
    <location>
        <position position="1"/>
    </location>
</feature>
<evidence type="ECO:0000256" key="1">
    <source>
        <dbReference type="ARBA" id="ARBA00005434"/>
    </source>
</evidence>
<dbReference type="Proteomes" id="UP000253551">
    <property type="component" value="Unassembled WGS sequence"/>
</dbReference>
<protein>
    <recommendedName>
        <fullName evidence="2 8">DNA damage-binding protein CMR1</fullName>
    </recommendedName>
</protein>
<feature type="compositionally biased region" description="Basic and acidic residues" evidence="9">
    <location>
        <begin position="51"/>
        <end position="60"/>
    </location>
</feature>
<dbReference type="InterPro" id="IPR036322">
    <property type="entry name" value="WD40_repeat_dom_sf"/>
</dbReference>